<evidence type="ECO:0000313" key="1">
    <source>
        <dbReference type="EMBL" id="KGD62633.1"/>
    </source>
</evidence>
<dbReference type="OrthoDB" id="6884501at2"/>
<dbReference type="Proteomes" id="UP000029444">
    <property type="component" value="Unassembled WGS sequence"/>
</dbReference>
<evidence type="ECO:0000313" key="2">
    <source>
        <dbReference type="Proteomes" id="UP000029444"/>
    </source>
</evidence>
<reference evidence="1 2" key="1">
    <citation type="submission" date="2012-09" db="EMBL/GenBank/DDBJ databases">
        <title>Genome Sequence of alkane-degrading Bacterium Alcanivorax sp. 19-m-6.</title>
        <authorList>
            <person name="Lai Q."/>
            <person name="Shao Z."/>
        </authorList>
    </citation>
    <scope>NUCLEOTIDE SEQUENCE [LARGE SCALE GENOMIC DNA]</scope>
    <source>
        <strain evidence="1 2">19-m-6</strain>
    </source>
</reference>
<name>A0A095TJP0_9GAMM</name>
<dbReference type="PROSITE" id="PS51354">
    <property type="entry name" value="GLUTAREDOXIN_2"/>
    <property type="match status" value="1"/>
</dbReference>
<dbReference type="Gene3D" id="3.40.30.10">
    <property type="entry name" value="Glutaredoxin"/>
    <property type="match status" value="1"/>
</dbReference>
<sequence length="124" mass="14261">MKNLIILALLIFAGYQAWERFAPKDKIAPLESSSYIAVYGRDSCGWTQRTLKELARNGVNYRYFVVDEPRVADLLHSRMNASGISTRRYNLPVVDVNGNLMVRPDVEVAIQQYREKLYQQAGYD</sequence>
<dbReference type="PATRIC" id="fig|1177154.3.peg.3595"/>
<dbReference type="EMBL" id="ARXV01000022">
    <property type="protein sequence ID" value="KGD62633.1"/>
    <property type="molecule type" value="Genomic_DNA"/>
</dbReference>
<dbReference type="STRING" id="1177154.Y5S_03588"/>
<dbReference type="SUPFAM" id="SSF52833">
    <property type="entry name" value="Thioredoxin-like"/>
    <property type="match status" value="1"/>
</dbReference>
<proteinExistence type="predicted"/>
<comment type="caution">
    <text evidence="1">The sequence shown here is derived from an EMBL/GenBank/DDBJ whole genome shotgun (WGS) entry which is preliminary data.</text>
</comment>
<dbReference type="InterPro" id="IPR036249">
    <property type="entry name" value="Thioredoxin-like_sf"/>
</dbReference>
<accession>A0A095TJP0</accession>
<gene>
    <name evidence="1" type="ORF">Y5S_03588</name>
</gene>
<dbReference type="RefSeq" id="WP_035235057.1">
    <property type="nucleotide sequence ID" value="NZ_ARXV01000022.1"/>
</dbReference>
<protein>
    <submittedName>
        <fullName evidence="1">Uncharacterized protein</fullName>
    </submittedName>
</protein>
<keyword evidence="2" id="KW-1185">Reference proteome</keyword>
<dbReference type="AlphaFoldDB" id="A0A095TJP0"/>
<organism evidence="1 2">
    <name type="scientific">Alcanivorax nanhaiticus</name>
    <dbReference type="NCBI Taxonomy" id="1177154"/>
    <lineage>
        <taxon>Bacteria</taxon>
        <taxon>Pseudomonadati</taxon>
        <taxon>Pseudomonadota</taxon>
        <taxon>Gammaproteobacteria</taxon>
        <taxon>Oceanospirillales</taxon>
        <taxon>Alcanivoracaceae</taxon>
        <taxon>Alcanivorax</taxon>
    </lineage>
</organism>